<feature type="compositionally biased region" description="Basic and acidic residues" evidence="1">
    <location>
        <begin position="163"/>
        <end position="174"/>
    </location>
</feature>
<evidence type="ECO:0000313" key="2">
    <source>
        <dbReference type="EMBL" id="KAF9019466.1"/>
    </source>
</evidence>
<feature type="region of interest" description="Disordered" evidence="1">
    <location>
        <begin position="88"/>
        <end position="180"/>
    </location>
</feature>
<reference evidence="2" key="1">
    <citation type="submission" date="2020-11" db="EMBL/GenBank/DDBJ databases">
        <authorList>
            <consortium name="DOE Joint Genome Institute"/>
            <person name="Ahrendt S."/>
            <person name="Riley R."/>
            <person name="Andreopoulos W."/>
            <person name="Labutti K."/>
            <person name="Pangilinan J."/>
            <person name="Ruiz-Duenas F.J."/>
            <person name="Barrasa J.M."/>
            <person name="Sanchez-Garcia M."/>
            <person name="Camarero S."/>
            <person name="Miyauchi S."/>
            <person name="Serrano A."/>
            <person name="Linde D."/>
            <person name="Babiker R."/>
            <person name="Drula E."/>
            <person name="Ayuso-Fernandez I."/>
            <person name="Pacheco R."/>
            <person name="Padilla G."/>
            <person name="Ferreira P."/>
            <person name="Barriuso J."/>
            <person name="Kellner H."/>
            <person name="Castanera R."/>
            <person name="Alfaro M."/>
            <person name="Ramirez L."/>
            <person name="Pisabarro A.G."/>
            <person name="Kuo A."/>
            <person name="Tritt A."/>
            <person name="Lipzen A."/>
            <person name="He G."/>
            <person name="Yan M."/>
            <person name="Ng V."/>
            <person name="Cullen D."/>
            <person name="Martin F."/>
            <person name="Rosso M.-N."/>
            <person name="Henrissat B."/>
            <person name="Hibbett D."/>
            <person name="Martinez A.T."/>
            <person name="Grigoriev I.V."/>
        </authorList>
    </citation>
    <scope>NUCLEOTIDE SEQUENCE</scope>
    <source>
        <strain evidence="2">AH 40177</strain>
    </source>
</reference>
<keyword evidence="3" id="KW-1185">Reference proteome</keyword>
<accession>A0A9P5P464</accession>
<sequence>MIEIALSQWSTGKFTARGLDENSDKFIYIKHFARITEWANLDQVKTKALRTKWATKALVKAGTAPDTDIPDVTMSKTDRAQALAELDEMASDDESSDGNIDNANDSGPAQIGKTQAEEQSSDDEPGMDTEGGIDNLQDTNPRSQISRGGTRNGKTAQPVGSVHHSDADHRRAHEAQGPIEVLNKKNLLKSQQWSKSSILKVKAWQPGVEESERGTSDVDGSE</sequence>
<comment type="caution">
    <text evidence="2">The sequence shown here is derived from an EMBL/GenBank/DDBJ whole genome shotgun (WGS) entry which is preliminary data.</text>
</comment>
<evidence type="ECO:0000256" key="1">
    <source>
        <dbReference type="SAM" id="MobiDB-lite"/>
    </source>
</evidence>
<protein>
    <submittedName>
        <fullName evidence="2">Uncharacterized protein</fullName>
    </submittedName>
</protein>
<gene>
    <name evidence="2" type="ORF">BDP27DRAFT_1378177</name>
</gene>
<proteinExistence type="predicted"/>
<dbReference type="EMBL" id="JADNRY010001214">
    <property type="protein sequence ID" value="KAF9019466.1"/>
    <property type="molecule type" value="Genomic_DNA"/>
</dbReference>
<dbReference type="AlphaFoldDB" id="A0A9P5P464"/>
<feature type="compositionally biased region" description="Polar residues" evidence="1">
    <location>
        <begin position="97"/>
        <end position="107"/>
    </location>
</feature>
<name>A0A9P5P464_9AGAR</name>
<dbReference type="Proteomes" id="UP000772434">
    <property type="component" value="Unassembled WGS sequence"/>
</dbReference>
<organism evidence="2 3">
    <name type="scientific">Rhodocollybia butyracea</name>
    <dbReference type="NCBI Taxonomy" id="206335"/>
    <lineage>
        <taxon>Eukaryota</taxon>
        <taxon>Fungi</taxon>
        <taxon>Dikarya</taxon>
        <taxon>Basidiomycota</taxon>
        <taxon>Agaricomycotina</taxon>
        <taxon>Agaricomycetes</taxon>
        <taxon>Agaricomycetidae</taxon>
        <taxon>Agaricales</taxon>
        <taxon>Marasmiineae</taxon>
        <taxon>Omphalotaceae</taxon>
        <taxon>Rhodocollybia</taxon>
    </lineage>
</organism>
<evidence type="ECO:0000313" key="3">
    <source>
        <dbReference type="Proteomes" id="UP000772434"/>
    </source>
</evidence>
<feature type="compositionally biased region" description="Polar residues" evidence="1">
    <location>
        <begin position="136"/>
        <end position="155"/>
    </location>
</feature>
<feature type="region of interest" description="Disordered" evidence="1">
    <location>
        <begin position="203"/>
        <end position="222"/>
    </location>
</feature>